<proteinExistence type="predicted"/>
<evidence type="ECO:0000313" key="16">
    <source>
        <dbReference type="Proteomes" id="UP000054558"/>
    </source>
</evidence>
<evidence type="ECO:0000256" key="13">
    <source>
        <dbReference type="SAM" id="Phobius"/>
    </source>
</evidence>
<dbReference type="Proteomes" id="UP000054558">
    <property type="component" value="Unassembled WGS sequence"/>
</dbReference>
<keyword evidence="7" id="KW-0630">Potassium</keyword>
<dbReference type="Pfam" id="PF00520">
    <property type="entry name" value="Ion_trans"/>
    <property type="match status" value="1"/>
</dbReference>
<evidence type="ECO:0000256" key="1">
    <source>
        <dbReference type="ARBA" id="ARBA00004141"/>
    </source>
</evidence>
<evidence type="ECO:0000256" key="2">
    <source>
        <dbReference type="ARBA" id="ARBA00022448"/>
    </source>
</evidence>
<dbReference type="CDD" id="cd00038">
    <property type="entry name" value="CAP_ED"/>
    <property type="match status" value="1"/>
</dbReference>
<evidence type="ECO:0000256" key="6">
    <source>
        <dbReference type="ARBA" id="ARBA00022882"/>
    </source>
</evidence>
<evidence type="ECO:0000256" key="5">
    <source>
        <dbReference type="ARBA" id="ARBA00022826"/>
    </source>
</evidence>
<organism evidence="15 16">
    <name type="scientific">Klebsormidium nitens</name>
    <name type="common">Green alga</name>
    <name type="synonym">Ulothrix nitens</name>
    <dbReference type="NCBI Taxonomy" id="105231"/>
    <lineage>
        <taxon>Eukaryota</taxon>
        <taxon>Viridiplantae</taxon>
        <taxon>Streptophyta</taxon>
        <taxon>Klebsormidiophyceae</taxon>
        <taxon>Klebsormidiales</taxon>
        <taxon>Klebsormidiaceae</taxon>
        <taxon>Klebsormidium</taxon>
    </lineage>
</organism>
<keyword evidence="9" id="KW-0406">Ion transport</keyword>
<keyword evidence="6" id="KW-0851">Voltage-gated channel</keyword>
<evidence type="ECO:0000256" key="9">
    <source>
        <dbReference type="ARBA" id="ARBA00023065"/>
    </source>
</evidence>
<feature type="compositionally biased region" description="Basic and acidic residues" evidence="12">
    <location>
        <begin position="350"/>
        <end position="361"/>
    </location>
</feature>
<dbReference type="GO" id="GO:0042391">
    <property type="term" value="P:regulation of membrane potential"/>
    <property type="evidence" value="ECO:0000318"/>
    <property type="project" value="GO_Central"/>
</dbReference>
<feature type="transmembrane region" description="Helical" evidence="13">
    <location>
        <begin position="659"/>
        <end position="680"/>
    </location>
</feature>
<evidence type="ECO:0000259" key="14">
    <source>
        <dbReference type="Pfam" id="PF00520"/>
    </source>
</evidence>
<feature type="region of interest" description="Disordered" evidence="12">
    <location>
        <begin position="35"/>
        <end position="159"/>
    </location>
</feature>
<dbReference type="InterPro" id="IPR050818">
    <property type="entry name" value="KCNH_animal-type"/>
</dbReference>
<sequence length="1051" mass="117165">MIRSLSSSFLPSTGASNCNIDNFIFRHMALDGQNAAAGKRSSQSLQHQGSVELATPNGSKKDLKPSTVSQPPLRRLTEPSADHPHEDLPHRSRSLKDVRDHTSPPLARRASIKELAEVGSSPRVVEASPADGQNRRWFGRKGEDKLPGSQVGGTSRKEKGWGLAKVVARHQWLTDDGEDDKRRIEPSDASAKGGSTDWRKAGLNVQRGLAFRRPSSRRGSDSDDSSRAGHSAKGESESADGSGGGSRQVPPAVPRMPPHPTGDAYRNHYLPHGPAEAPGDQVENLSAPVKFFAGGSRAREGGLEDAAWLQEKGQTATSQRGLASEGEGGSLGPSMGSIAEHDSSQQLLHSEIEAVRSREESAASGPRKSSFRRESSTAQAGFGEERSKDREESGTTIGRQRDAGLDDGKRDPFDNQFDPLPGTEAYGMTQVEDEDTFQQSTQEGHSLGAHFKTTWQDWQTRYKGVDAEQYAPNDDGSHGGSSVREVRHKHWSEWLRPPMIHPFSRAHRDINLVITVAIVYTMLSLPFQLCFDVSLTGGWLTIEFLVDVIFLVDVAMNFRTGYVEKQRDEMRDGLRIIRPQKIVMRPQRVARHYLRTWFAIDLVSSLPYDLLLVANVGHSTVNIVQFLRLFRLFRLHRLMLAQAELQETWTTKQYEIVEMVLLIFYLVYLAHVGACIFVAIGRLENSPQRWLEQFSWNRAGEAVPLAEARPFVKYSAALYWSVITVTSVGYGDIYPSTTRAERIFATLFITVVAIFLGYVGGNIAALLILRGQRQSVRREKFSTLHAFIDKEDIPDWLATRITVHMTRQWNLQAADFDEEQMLQDLTDELRMDLMVHWWRRTVVESDLFPHKRSFLTMLLEKCKAEQLAPGSVLCQAGEVMRHVYILRHGTMKITRSDDLPASSSSSTAGSSETGSDSDGATRRRHRSVTSTPERRHSDTEDPSSSEGPPYYFIEPGTVIGERCLTGVLVQTKKDVPAAKEKDTDLKSIRVKNVRMDLTATCEDECTVLGLLISDLFDVLERFPTLVEALRASLRDHLVEESTTLGTSREEE</sequence>
<name>A0A1Y1IGU8_KLENI</name>
<dbReference type="OrthoDB" id="2012993at2759"/>
<keyword evidence="11" id="KW-0407">Ion channel</keyword>
<feature type="compositionally biased region" description="Pro residues" evidence="12">
    <location>
        <begin position="251"/>
        <end position="260"/>
    </location>
</feature>
<feature type="compositionally biased region" description="Basic and acidic residues" evidence="12">
    <location>
        <begin position="218"/>
        <end position="236"/>
    </location>
</feature>
<feature type="region of interest" description="Disordered" evidence="12">
    <location>
        <begin position="176"/>
        <end position="425"/>
    </location>
</feature>
<keyword evidence="8 13" id="KW-1133">Transmembrane helix</keyword>
<dbReference type="PANTHER" id="PTHR10217:SF435">
    <property type="entry name" value="POTASSIUM VOLTAGE-GATED CHANNEL PROTEIN EAG"/>
    <property type="match status" value="1"/>
</dbReference>
<evidence type="ECO:0000256" key="10">
    <source>
        <dbReference type="ARBA" id="ARBA00023136"/>
    </source>
</evidence>
<feature type="compositionally biased region" description="Polar residues" evidence="12">
    <location>
        <begin position="40"/>
        <end position="49"/>
    </location>
</feature>
<dbReference type="SUPFAM" id="SSF51206">
    <property type="entry name" value="cAMP-binding domain-like"/>
    <property type="match status" value="1"/>
</dbReference>
<dbReference type="InterPro" id="IPR014710">
    <property type="entry name" value="RmlC-like_jellyroll"/>
</dbReference>
<evidence type="ECO:0000256" key="4">
    <source>
        <dbReference type="ARBA" id="ARBA00022692"/>
    </source>
</evidence>
<dbReference type="InterPro" id="IPR003938">
    <property type="entry name" value="K_chnl_volt-dep_EAG/ELK/ERG"/>
</dbReference>
<keyword evidence="4 13" id="KW-0812">Transmembrane</keyword>
<evidence type="ECO:0000256" key="8">
    <source>
        <dbReference type="ARBA" id="ARBA00022989"/>
    </source>
</evidence>
<dbReference type="GO" id="GO:0034702">
    <property type="term" value="C:monoatomic ion channel complex"/>
    <property type="evidence" value="ECO:0007669"/>
    <property type="project" value="UniProtKB-KW"/>
</dbReference>
<gene>
    <name evidence="15" type="ORF">KFL_006000080</name>
</gene>
<evidence type="ECO:0000256" key="3">
    <source>
        <dbReference type="ARBA" id="ARBA00022538"/>
    </source>
</evidence>
<evidence type="ECO:0000313" key="15">
    <source>
        <dbReference type="EMBL" id="GAQ90104.1"/>
    </source>
</evidence>
<dbReference type="GO" id="GO:0005249">
    <property type="term" value="F:voltage-gated potassium channel activity"/>
    <property type="evidence" value="ECO:0000318"/>
    <property type="project" value="GO_Central"/>
</dbReference>
<keyword evidence="16" id="KW-1185">Reference proteome</keyword>
<dbReference type="InterPro" id="IPR005821">
    <property type="entry name" value="Ion_trans_dom"/>
</dbReference>
<evidence type="ECO:0000256" key="11">
    <source>
        <dbReference type="ARBA" id="ARBA00023303"/>
    </source>
</evidence>
<dbReference type="InterPro" id="IPR000595">
    <property type="entry name" value="cNMP-bd_dom"/>
</dbReference>
<feature type="compositionally biased region" description="Basic and acidic residues" evidence="12">
    <location>
        <begin position="75"/>
        <end position="102"/>
    </location>
</feature>
<dbReference type="Gene3D" id="1.10.287.70">
    <property type="match status" value="1"/>
</dbReference>
<dbReference type="PANTHER" id="PTHR10217">
    <property type="entry name" value="VOLTAGE AND LIGAND GATED POTASSIUM CHANNEL"/>
    <property type="match status" value="1"/>
</dbReference>
<protein>
    <submittedName>
        <fullName evidence="15">K+-channel ERG and related proteins</fullName>
    </submittedName>
</protein>
<dbReference type="Gene3D" id="2.60.120.10">
    <property type="entry name" value="Jelly Rolls"/>
    <property type="match status" value="1"/>
</dbReference>
<feature type="transmembrane region" description="Helical" evidence="13">
    <location>
        <begin position="743"/>
        <end position="769"/>
    </location>
</feature>
<dbReference type="GO" id="GO:0005886">
    <property type="term" value="C:plasma membrane"/>
    <property type="evidence" value="ECO:0000318"/>
    <property type="project" value="GO_Central"/>
</dbReference>
<dbReference type="InterPro" id="IPR018490">
    <property type="entry name" value="cNMP-bd_dom_sf"/>
</dbReference>
<dbReference type="Gene3D" id="1.10.287.630">
    <property type="entry name" value="Helix hairpin bin"/>
    <property type="match status" value="1"/>
</dbReference>
<keyword evidence="2" id="KW-0813">Transport</keyword>
<feature type="compositionally biased region" description="Low complexity" evidence="12">
    <location>
        <begin position="899"/>
        <end position="918"/>
    </location>
</feature>
<feature type="domain" description="Ion transport" evidence="14">
    <location>
        <begin position="510"/>
        <end position="759"/>
    </location>
</feature>
<dbReference type="EMBL" id="DF237549">
    <property type="protein sequence ID" value="GAQ90104.1"/>
    <property type="molecule type" value="Genomic_DNA"/>
</dbReference>
<evidence type="ECO:0000256" key="12">
    <source>
        <dbReference type="SAM" id="MobiDB-lite"/>
    </source>
</evidence>
<comment type="subcellular location">
    <subcellularLocation>
        <location evidence="1">Membrane</location>
        <topology evidence="1">Multi-pass membrane protein</topology>
    </subcellularLocation>
</comment>
<evidence type="ECO:0000256" key="7">
    <source>
        <dbReference type="ARBA" id="ARBA00022958"/>
    </source>
</evidence>
<dbReference type="PRINTS" id="PR01463">
    <property type="entry name" value="EAGCHANLFMLY"/>
</dbReference>
<dbReference type="SUPFAM" id="SSF81324">
    <property type="entry name" value="Voltage-gated potassium channels"/>
    <property type="match status" value="1"/>
</dbReference>
<keyword evidence="10 13" id="KW-0472">Membrane</keyword>
<dbReference type="GO" id="GO:0071805">
    <property type="term" value="P:potassium ion transmembrane transport"/>
    <property type="evidence" value="ECO:0000318"/>
    <property type="project" value="GO_Central"/>
</dbReference>
<reference evidence="15 16" key="1">
    <citation type="journal article" date="2014" name="Nat. Commun.">
        <title>Klebsormidium flaccidum genome reveals primary factors for plant terrestrial adaptation.</title>
        <authorList>
            <person name="Hori K."/>
            <person name="Maruyama F."/>
            <person name="Fujisawa T."/>
            <person name="Togashi T."/>
            <person name="Yamamoto N."/>
            <person name="Seo M."/>
            <person name="Sato S."/>
            <person name="Yamada T."/>
            <person name="Mori H."/>
            <person name="Tajima N."/>
            <person name="Moriyama T."/>
            <person name="Ikeuchi M."/>
            <person name="Watanabe M."/>
            <person name="Wada H."/>
            <person name="Kobayashi K."/>
            <person name="Saito M."/>
            <person name="Masuda T."/>
            <person name="Sasaki-Sekimoto Y."/>
            <person name="Mashiguchi K."/>
            <person name="Awai K."/>
            <person name="Shimojima M."/>
            <person name="Masuda S."/>
            <person name="Iwai M."/>
            <person name="Nobusawa T."/>
            <person name="Narise T."/>
            <person name="Kondo S."/>
            <person name="Saito H."/>
            <person name="Sato R."/>
            <person name="Murakawa M."/>
            <person name="Ihara Y."/>
            <person name="Oshima-Yamada Y."/>
            <person name="Ohtaka K."/>
            <person name="Satoh M."/>
            <person name="Sonobe K."/>
            <person name="Ishii M."/>
            <person name="Ohtani R."/>
            <person name="Kanamori-Sato M."/>
            <person name="Honoki R."/>
            <person name="Miyazaki D."/>
            <person name="Mochizuki H."/>
            <person name="Umetsu J."/>
            <person name="Higashi K."/>
            <person name="Shibata D."/>
            <person name="Kamiya Y."/>
            <person name="Sato N."/>
            <person name="Nakamura Y."/>
            <person name="Tabata S."/>
            <person name="Ida S."/>
            <person name="Kurokawa K."/>
            <person name="Ohta H."/>
        </authorList>
    </citation>
    <scope>NUCLEOTIDE SEQUENCE [LARGE SCALE GENOMIC DNA]</scope>
    <source>
        <strain evidence="15 16">NIES-2285</strain>
    </source>
</reference>
<dbReference type="AlphaFoldDB" id="A0A1Y1IGU8"/>
<keyword evidence="5" id="KW-0631">Potassium channel</keyword>
<keyword evidence="3" id="KW-0633">Potassium transport</keyword>
<feature type="compositionally biased region" description="Basic and acidic residues" evidence="12">
    <location>
        <begin position="383"/>
        <end position="413"/>
    </location>
</feature>
<feature type="region of interest" description="Disordered" evidence="12">
    <location>
        <begin position="895"/>
        <end position="951"/>
    </location>
</feature>
<accession>A0A1Y1IGU8</accession>